<keyword evidence="3" id="KW-1185">Reference proteome</keyword>
<evidence type="ECO:0000313" key="2">
    <source>
        <dbReference type="EMBL" id="GIJ24920.1"/>
    </source>
</evidence>
<dbReference type="RefSeq" id="WP_204031821.1">
    <property type="nucleotide sequence ID" value="NZ_BOPC01000002.1"/>
</dbReference>
<dbReference type="Proteomes" id="UP000653076">
    <property type="component" value="Unassembled WGS sequence"/>
</dbReference>
<gene>
    <name evidence="2" type="ORF">Vqi01_00820</name>
</gene>
<feature type="compositionally biased region" description="Polar residues" evidence="1">
    <location>
        <begin position="41"/>
        <end position="56"/>
    </location>
</feature>
<proteinExistence type="predicted"/>
<reference evidence="2 3" key="1">
    <citation type="submission" date="2021-01" db="EMBL/GenBank/DDBJ databases">
        <title>Whole genome shotgun sequence of Verrucosispora qiuiae NBRC 106684.</title>
        <authorList>
            <person name="Komaki H."/>
            <person name="Tamura T."/>
        </authorList>
    </citation>
    <scope>NUCLEOTIDE SEQUENCE [LARGE SCALE GENOMIC DNA]</scope>
    <source>
        <strain evidence="2 3">NBRC 106684</strain>
    </source>
</reference>
<evidence type="ECO:0000256" key="1">
    <source>
        <dbReference type="SAM" id="MobiDB-lite"/>
    </source>
</evidence>
<sequence>MTEPEQNRDEDDDRSEPIVAPPTANPRRVQVPEEGLGGQTDQGHPETSGSPPTEED</sequence>
<protein>
    <submittedName>
        <fullName evidence="2">Uncharacterized protein</fullName>
    </submittedName>
</protein>
<dbReference type="EMBL" id="BOPC01000002">
    <property type="protein sequence ID" value="GIJ24920.1"/>
    <property type="molecule type" value="Genomic_DNA"/>
</dbReference>
<comment type="caution">
    <text evidence="2">The sequence shown here is derived from an EMBL/GenBank/DDBJ whole genome shotgun (WGS) entry which is preliminary data.</text>
</comment>
<name>A0ABQ4J4I0_9ACTN</name>
<accession>A0ABQ4J4I0</accession>
<organism evidence="2 3">
    <name type="scientific">Micromonospora qiuiae</name>
    <dbReference type="NCBI Taxonomy" id="502268"/>
    <lineage>
        <taxon>Bacteria</taxon>
        <taxon>Bacillati</taxon>
        <taxon>Actinomycetota</taxon>
        <taxon>Actinomycetes</taxon>
        <taxon>Micromonosporales</taxon>
        <taxon>Micromonosporaceae</taxon>
        <taxon>Micromonospora</taxon>
    </lineage>
</organism>
<evidence type="ECO:0000313" key="3">
    <source>
        <dbReference type="Proteomes" id="UP000653076"/>
    </source>
</evidence>
<feature type="region of interest" description="Disordered" evidence="1">
    <location>
        <begin position="1"/>
        <end position="56"/>
    </location>
</feature>